<dbReference type="Pfam" id="PF00249">
    <property type="entry name" value="Myb_DNA-binding"/>
    <property type="match status" value="1"/>
</dbReference>
<feature type="compositionally biased region" description="Low complexity" evidence="6">
    <location>
        <begin position="10"/>
        <end position="19"/>
    </location>
</feature>
<dbReference type="InterPro" id="IPR017884">
    <property type="entry name" value="SANT_dom"/>
</dbReference>
<evidence type="ECO:0008006" key="13">
    <source>
        <dbReference type="Google" id="ProtNLM"/>
    </source>
</evidence>
<dbReference type="GO" id="GO:0006357">
    <property type="term" value="P:regulation of transcription by RNA polymerase II"/>
    <property type="evidence" value="ECO:0007669"/>
    <property type="project" value="TreeGrafter"/>
</dbReference>
<evidence type="ECO:0000256" key="5">
    <source>
        <dbReference type="PROSITE-ProRule" id="PRU00228"/>
    </source>
</evidence>
<keyword evidence="3" id="KW-0862">Zinc</keyword>
<feature type="compositionally biased region" description="Polar residues" evidence="6">
    <location>
        <begin position="304"/>
        <end position="326"/>
    </location>
</feature>
<dbReference type="Gene3D" id="1.10.10.60">
    <property type="entry name" value="Homeodomain-like"/>
    <property type="match status" value="1"/>
</dbReference>
<feature type="compositionally biased region" description="Polar residues" evidence="6">
    <location>
        <begin position="236"/>
        <end position="259"/>
    </location>
</feature>
<feature type="compositionally biased region" description="Gly residues" evidence="6">
    <location>
        <begin position="781"/>
        <end position="794"/>
    </location>
</feature>
<feature type="region of interest" description="Disordered" evidence="6">
    <location>
        <begin position="766"/>
        <end position="808"/>
    </location>
</feature>
<evidence type="ECO:0000259" key="10">
    <source>
        <dbReference type="PROSITE" id="PS51293"/>
    </source>
</evidence>
<dbReference type="GO" id="GO:0003713">
    <property type="term" value="F:transcription coactivator activity"/>
    <property type="evidence" value="ECO:0007669"/>
    <property type="project" value="TreeGrafter"/>
</dbReference>
<proteinExistence type="predicted"/>
<evidence type="ECO:0000313" key="11">
    <source>
        <dbReference type="EMBL" id="GFH28208.1"/>
    </source>
</evidence>
<name>A0A6A0A6S7_HAELA</name>
<feature type="region of interest" description="Disordered" evidence="6">
    <location>
        <begin position="404"/>
        <end position="423"/>
    </location>
</feature>
<dbReference type="PROSITE" id="PS50090">
    <property type="entry name" value="MYB_LIKE"/>
    <property type="match status" value="1"/>
</dbReference>
<dbReference type="SUPFAM" id="SSF46689">
    <property type="entry name" value="Homeodomain-like"/>
    <property type="match status" value="2"/>
</dbReference>
<dbReference type="Gene3D" id="3.30.60.90">
    <property type="match status" value="1"/>
</dbReference>
<dbReference type="GO" id="GO:0008270">
    <property type="term" value="F:zinc ion binding"/>
    <property type="evidence" value="ECO:0007669"/>
    <property type="project" value="UniProtKB-KW"/>
</dbReference>
<evidence type="ECO:0000313" key="12">
    <source>
        <dbReference type="Proteomes" id="UP000485058"/>
    </source>
</evidence>
<dbReference type="GO" id="GO:0005634">
    <property type="term" value="C:nucleus"/>
    <property type="evidence" value="ECO:0007669"/>
    <property type="project" value="TreeGrafter"/>
</dbReference>
<feature type="region of interest" description="Disordered" evidence="6">
    <location>
        <begin position="599"/>
        <end position="650"/>
    </location>
</feature>
<feature type="compositionally biased region" description="Low complexity" evidence="6">
    <location>
        <begin position="603"/>
        <end position="618"/>
    </location>
</feature>
<evidence type="ECO:0000256" key="4">
    <source>
        <dbReference type="ARBA" id="ARBA00023242"/>
    </source>
</evidence>
<feature type="compositionally biased region" description="Low complexity" evidence="6">
    <location>
        <begin position="218"/>
        <end position="232"/>
    </location>
</feature>
<dbReference type="Gene3D" id="1.10.10.10">
    <property type="entry name" value="Winged helix-like DNA-binding domain superfamily/Winged helix DNA-binding domain"/>
    <property type="match status" value="1"/>
</dbReference>
<gene>
    <name evidence="11" type="ORF">HaLaN_26661</name>
</gene>
<dbReference type="InterPro" id="IPR000433">
    <property type="entry name" value="Znf_ZZ"/>
</dbReference>
<protein>
    <recommendedName>
        <fullName evidence="13">Transcriptional adapter</fullName>
    </recommendedName>
</protein>
<keyword evidence="12" id="KW-1185">Reference proteome</keyword>
<evidence type="ECO:0000256" key="1">
    <source>
        <dbReference type="ARBA" id="ARBA00022723"/>
    </source>
</evidence>
<feature type="domain" description="ZZ-type" evidence="8">
    <location>
        <begin position="19"/>
        <end position="76"/>
    </location>
</feature>
<keyword evidence="4" id="KW-0539">Nucleus</keyword>
<dbReference type="SUPFAM" id="SSF57850">
    <property type="entry name" value="RING/U-box"/>
    <property type="match status" value="1"/>
</dbReference>
<reference evidence="11 12" key="1">
    <citation type="submission" date="2020-02" db="EMBL/GenBank/DDBJ databases">
        <title>Draft genome sequence of Haematococcus lacustris strain NIES-144.</title>
        <authorList>
            <person name="Morimoto D."/>
            <person name="Nakagawa S."/>
            <person name="Yoshida T."/>
            <person name="Sawayama S."/>
        </authorList>
    </citation>
    <scope>NUCLEOTIDE SEQUENCE [LARGE SCALE GENOMIC DNA]</scope>
    <source>
        <strain evidence="11 12">NIES-144</strain>
    </source>
</reference>
<dbReference type="CDD" id="cd02335">
    <property type="entry name" value="ZZ_ADA2"/>
    <property type="match status" value="1"/>
</dbReference>
<evidence type="ECO:0000256" key="3">
    <source>
        <dbReference type="ARBA" id="ARBA00022833"/>
    </source>
</evidence>
<dbReference type="GO" id="GO:0003682">
    <property type="term" value="F:chromatin binding"/>
    <property type="evidence" value="ECO:0007669"/>
    <property type="project" value="TreeGrafter"/>
</dbReference>
<evidence type="ECO:0000259" key="8">
    <source>
        <dbReference type="PROSITE" id="PS50135"/>
    </source>
</evidence>
<sequence length="953" mass="98668">MTTDGGGQGTQTQVGSQGQRAAEKHGAKEDITHTPRIRCAECPNNFDLCLECFAVGAELVPHKAWHDYRVLTNLSFPIFHPDWGADEEQLLLEGIDQFGLGNWAAVAESMGSSKTAQQCKMSGHTMTPQPLPAPGESSLLAGPSLSAVTHTAPHHTSAELTMESQTAMPAPAELAADEPQSAASHDPPADSADPTRTNPHIKRQSPSQPAPGSQTPLSSAVADQVADAEQAAPSQLPGSSPSETVQQSHESAAKQSLSKGQEVAADAQQPADVKMEDGDVKGWVGDPLHPDMQQQEEEEGSGASVKQQTEAGLQSVGTHPTMANSRTLHHEGQGAPGQAVEAEQQVKAEPLVKTEQATSTQPMPLPAAGGAQLPGSGAAGGRQGGDKTPAAGVAAKAAGAAAQPLAQATPPTTAAQSAPAAGKELVKPAHAEGDAIGFLGKRDEFEHEYDQDAECVVADMEFLEDEPEADRQLKLRMLAIYNQRLDARDARRRFLRDYGLLAMRKVQAMERRRTPAEQETDARLRVFARYSSCKEHDELVDGLIIEQRLRSRIQELKEMRSLGCRTLDECDAVEAALEPRPRKRLTANNSHQNLLLLPAQGPSSTGAATGPAVAPTSSVLTPVPSIASGLGEQTGSGQEHRPGSVGGNGLANQQLLAGLQQQLEAWTPAADTPLRHEANGWATPAPATTPGGWAATAAVVAGPQGGDLTFPALPGMFMAGRAAAAPGMGPGPEASRWPDLGAVGAGTGHMAAGGGAAAANGMSTPLSISGAPGGEERGAGAVPGKGPAGGGLEGPAGRSSALAGMGSGAQGDWRLERAATGGKAIACASGVPLQGSKGSGPALALWHAQRGVALDITCMPGVNLLSAQERELCSVLRLLPVHYLAMKDMMLREADKHGSITRTKARTFFRLDPARSLKMYDLWVSCGWVSGPRAAAARAAAASDTATASEADP</sequence>
<dbReference type="FunFam" id="1.10.10.10:FF:000087">
    <property type="entry name" value="Transcriptional adapter 2"/>
    <property type="match status" value="1"/>
</dbReference>
<dbReference type="InterPro" id="IPR001005">
    <property type="entry name" value="SANT/Myb"/>
</dbReference>
<feature type="region of interest" description="Disordered" evidence="6">
    <location>
        <begin position="1"/>
        <end position="29"/>
    </location>
</feature>
<evidence type="ECO:0000256" key="2">
    <source>
        <dbReference type="ARBA" id="ARBA00022771"/>
    </source>
</evidence>
<dbReference type="Pfam" id="PF25299">
    <property type="entry name" value="ZZ_ADA2"/>
    <property type="match status" value="1"/>
</dbReference>
<dbReference type="InterPro" id="IPR009057">
    <property type="entry name" value="Homeodomain-like_sf"/>
</dbReference>
<feature type="domain" description="SWIRM" evidence="9">
    <location>
        <begin position="845"/>
        <end position="940"/>
    </location>
</feature>
<evidence type="ECO:0000259" key="7">
    <source>
        <dbReference type="PROSITE" id="PS50090"/>
    </source>
</evidence>
<dbReference type="InterPro" id="IPR007526">
    <property type="entry name" value="SWIRM"/>
</dbReference>
<dbReference type="PROSITE" id="PS51293">
    <property type="entry name" value="SANT"/>
    <property type="match status" value="1"/>
</dbReference>
<dbReference type="InterPro" id="IPR055141">
    <property type="entry name" value="TADA2A_B-like_dom"/>
</dbReference>
<feature type="compositionally biased region" description="Polar residues" evidence="6">
    <location>
        <begin position="204"/>
        <end position="217"/>
    </location>
</feature>
<dbReference type="PROSITE" id="PS50135">
    <property type="entry name" value="ZF_ZZ_2"/>
    <property type="match status" value="1"/>
</dbReference>
<dbReference type="SMART" id="SM00717">
    <property type="entry name" value="SANT"/>
    <property type="match status" value="1"/>
</dbReference>
<dbReference type="CDD" id="cd00167">
    <property type="entry name" value="SANT"/>
    <property type="match status" value="1"/>
</dbReference>
<comment type="caution">
    <text evidence="11">The sequence shown here is derived from an EMBL/GenBank/DDBJ whole genome shotgun (WGS) entry which is preliminary data.</text>
</comment>
<feature type="compositionally biased region" description="Low complexity" evidence="6">
    <location>
        <begin position="181"/>
        <end position="194"/>
    </location>
</feature>
<dbReference type="Pfam" id="PF22941">
    <property type="entry name" value="TADA2A-like_3rd"/>
    <property type="match status" value="1"/>
</dbReference>
<dbReference type="InterPro" id="IPR041983">
    <property type="entry name" value="ADA2-like_ZZ"/>
</dbReference>
<dbReference type="GO" id="GO:0006338">
    <property type="term" value="P:chromatin remodeling"/>
    <property type="evidence" value="ECO:0007669"/>
    <property type="project" value="TreeGrafter"/>
</dbReference>
<accession>A0A6A0A6S7</accession>
<feature type="domain" description="Myb-like" evidence="7">
    <location>
        <begin position="83"/>
        <end position="120"/>
    </location>
</feature>
<dbReference type="InterPro" id="IPR043145">
    <property type="entry name" value="Znf_ZZ_sf"/>
</dbReference>
<dbReference type="PROSITE" id="PS50934">
    <property type="entry name" value="SWIRM"/>
    <property type="match status" value="1"/>
</dbReference>
<feature type="compositionally biased region" description="Polar residues" evidence="6">
    <location>
        <begin position="114"/>
        <end position="128"/>
    </location>
</feature>
<evidence type="ECO:0000256" key="6">
    <source>
        <dbReference type="SAM" id="MobiDB-lite"/>
    </source>
</evidence>
<dbReference type="PANTHER" id="PTHR12374:SF20">
    <property type="entry name" value="TRANSCRIPTIONAL ADAPTER 2-ALPHA"/>
    <property type="match status" value="1"/>
</dbReference>
<dbReference type="Proteomes" id="UP000485058">
    <property type="component" value="Unassembled WGS sequence"/>
</dbReference>
<keyword evidence="1" id="KW-0479">Metal-binding</keyword>
<dbReference type="AlphaFoldDB" id="A0A6A0A6S7"/>
<feature type="domain" description="SANT" evidence="10">
    <location>
        <begin position="78"/>
        <end position="120"/>
    </location>
</feature>
<feature type="region of interest" description="Disordered" evidence="6">
    <location>
        <begin position="114"/>
        <end position="392"/>
    </location>
</feature>
<organism evidence="11 12">
    <name type="scientific">Haematococcus lacustris</name>
    <name type="common">Green alga</name>
    <name type="synonym">Haematococcus pluvialis</name>
    <dbReference type="NCBI Taxonomy" id="44745"/>
    <lineage>
        <taxon>Eukaryota</taxon>
        <taxon>Viridiplantae</taxon>
        <taxon>Chlorophyta</taxon>
        <taxon>core chlorophytes</taxon>
        <taxon>Chlorophyceae</taxon>
        <taxon>CS clade</taxon>
        <taxon>Chlamydomonadales</taxon>
        <taxon>Haematococcaceae</taxon>
        <taxon>Haematococcus</taxon>
    </lineage>
</organism>
<feature type="compositionally biased region" description="Polar residues" evidence="6">
    <location>
        <begin position="158"/>
        <end position="167"/>
    </location>
</feature>
<evidence type="ECO:0000259" key="9">
    <source>
        <dbReference type="PROSITE" id="PS50934"/>
    </source>
</evidence>
<dbReference type="InterPro" id="IPR036388">
    <property type="entry name" value="WH-like_DNA-bd_sf"/>
</dbReference>
<dbReference type="EMBL" id="BLLF01003783">
    <property type="protein sequence ID" value="GFH28208.1"/>
    <property type="molecule type" value="Genomic_DNA"/>
</dbReference>
<keyword evidence="2 5" id="KW-0863">Zinc-finger</keyword>
<dbReference type="PANTHER" id="PTHR12374">
    <property type="entry name" value="TRANSCRIPTIONAL ADAPTOR 2 ADA2 -RELATED"/>
    <property type="match status" value="1"/>
</dbReference>